<proteinExistence type="predicted"/>
<gene>
    <name evidence="1" type="ORF">DFH08DRAFT_945610</name>
</gene>
<sequence length="315" mass="34786">MEATDKIKDEDSPQATIRVEDLWFPDHNLVLQAGNRLFRVSGGLLAARSPVFRDMLSIPQPDSQPLIDGCPLVILHDSPLDAEYFLKAIFDSAFFERPPALTTFHIVAGVLRLATKYDVEYLQHRALLHLSAALPRSLEEYDLRTPAGPFASRHSEFSLLMLATDLGLTWALPMAMYLASCFPVKAIIDGIPFAGSDTQLSLPLQRTLLIWRSTLAIAQNNDIIRCLRVLPSDGCLSREACLSKSRQAHDAFTGIKGVNPLGVMNAAVWSTLAPLLCAPCYLAAEDEHRRARQKIWGDLPAVFGLELEAWGAPQT</sequence>
<evidence type="ECO:0000313" key="1">
    <source>
        <dbReference type="EMBL" id="KAJ7302520.1"/>
    </source>
</evidence>
<evidence type="ECO:0000313" key="2">
    <source>
        <dbReference type="Proteomes" id="UP001218218"/>
    </source>
</evidence>
<reference evidence="1" key="1">
    <citation type="submission" date="2023-03" db="EMBL/GenBank/DDBJ databases">
        <title>Massive genome expansion in bonnet fungi (Mycena s.s.) driven by repeated elements and novel gene families across ecological guilds.</title>
        <authorList>
            <consortium name="Lawrence Berkeley National Laboratory"/>
            <person name="Harder C.B."/>
            <person name="Miyauchi S."/>
            <person name="Viragh M."/>
            <person name="Kuo A."/>
            <person name="Thoen E."/>
            <person name="Andreopoulos B."/>
            <person name="Lu D."/>
            <person name="Skrede I."/>
            <person name="Drula E."/>
            <person name="Henrissat B."/>
            <person name="Morin E."/>
            <person name="Kohler A."/>
            <person name="Barry K."/>
            <person name="LaButti K."/>
            <person name="Morin E."/>
            <person name="Salamov A."/>
            <person name="Lipzen A."/>
            <person name="Mereny Z."/>
            <person name="Hegedus B."/>
            <person name="Baldrian P."/>
            <person name="Stursova M."/>
            <person name="Weitz H."/>
            <person name="Taylor A."/>
            <person name="Grigoriev I.V."/>
            <person name="Nagy L.G."/>
            <person name="Martin F."/>
            <person name="Kauserud H."/>
        </authorList>
    </citation>
    <scope>NUCLEOTIDE SEQUENCE</scope>
    <source>
        <strain evidence="1">CBHHK002</strain>
    </source>
</reference>
<evidence type="ECO:0008006" key="3">
    <source>
        <dbReference type="Google" id="ProtNLM"/>
    </source>
</evidence>
<dbReference type="InterPro" id="IPR011333">
    <property type="entry name" value="SKP1/BTB/POZ_sf"/>
</dbReference>
<protein>
    <recommendedName>
        <fullName evidence="3">BTB domain-containing protein</fullName>
    </recommendedName>
</protein>
<dbReference type="Gene3D" id="3.30.710.10">
    <property type="entry name" value="Potassium Channel Kv1.1, Chain A"/>
    <property type="match status" value="1"/>
</dbReference>
<organism evidence="1 2">
    <name type="scientific">Mycena albidolilacea</name>
    <dbReference type="NCBI Taxonomy" id="1033008"/>
    <lineage>
        <taxon>Eukaryota</taxon>
        <taxon>Fungi</taxon>
        <taxon>Dikarya</taxon>
        <taxon>Basidiomycota</taxon>
        <taxon>Agaricomycotina</taxon>
        <taxon>Agaricomycetes</taxon>
        <taxon>Agaricomycetidae</taxon>
        <taxon>Agaricales</taxon>
        <taxon>Marasmiineae</taxon>
        <taxon>Mycenaceae</taxon>
        <taxon>Mycena</taxon>
    </lineage>
</organism>
<name>A0AAD6YZV8_9AGAR</name>
<accession>A0AAD6YZV8</accession>
<comment type="caution">
    <text evidence="1">The sequence shown here is derived from an EMBL/GenBank/DDBJ whole genome shotgun (WGS) entry which is preliminary data.</text>
</comment>
<dbReference type="Proteomes" id="UP001218218">
    <property type="component" value="Unassembled WGS sequence"/>
</dbReference>
<dbReference type="SUPFAM" id="SSF54695">
    <property type="entry name" value="POZ domain"/>
    <property type="match status" value="1"/>
</dbReference>
<keyword evidence="2" id="KW-1185">Reference proteome</keyword>
<dbReference type="EMBL" id="JARIHO010000115">
    <property type="protein sequence ID" value="KAJ7302520.1"/>
    <property type="molecule type" value="Genomic_DNA"/>
</dbReference>
<dbReference type="AlphaFoldDB" id="A0AAD6YZV8"/>